<dbReference type="AlphaFoldDB" id="A0AAD9PHQ3"/>
<gene>
    <name evidence="1" type="ORF">BdWA1_003367</name>
</gene>
<dbReference type="KEGG" id="bdw:94337664"/>
<dbReference type="GeneID" id="94337664"/>
<organism evidence="1 2">
    <name type="scientific">Babesia duncani</name>
    <dbReference type="NCBI Taxonomy" id="323732"/>
    <lineage>
        <taxon>Eukaryota</taxon>
        <taxon>Sar</taxon>
        <taxon>Alveolata</taxon>
        <taxon>Apicomplexa</taxon>
        <taxon>Aconoidasida</taxon>
        <taxon>Piroplasmida</taxon>
        <taxon>Babesiidae</taxon>
        <taxon>Babesia</taxon>
    </lineage>
</organism>
<evidence type="ECO:0000313" key="2">
    <source>
        <dbReference type="Proteomes" id="UP001214638"/>
    </source>
</evidence>
<name>A0AAD9PHQ3_9APIC</name>
<accession>A0AAD9PHQ3</accession>
<dbReference type="RefSeq" id="XP_067801910.1">
    <property type="nucleotide sequence ID" value="XM_067948379.1"/>
</dbReference>
<proteinExistence type="predicted"/>
<reference evidence="1" key="1">
    <citation type="journal article" date="2023" name="Nat. Microbiol.">
        <title>Babesia duncani multi-omics identifies virulence factors and drug targets.</title>
        <authorList>
            <person name="Singh P."/>
            <person name="Lonardi S."/>
            <person name="Liang Q."/>
            <person name="Vydyam P."/>
            <person name="Khabirova E."/>
            <person name="Fang T."/>
            <person name="Gihaz S."/>
            <person name="Thekkiniath J."/>
            <person name="Munshi M."/>
            <person name="Abel S."/>
            <person name="Ciampossin L."/>
            <person name="Batugedara G."/>
            <person name="Gupta M."/>
            <person name="Lu X.M."/>
            <person name="Lenz T."/>
            <person name="Chakravarty S."/>
            <person name="Cornillot E."/>
            <person name="Hu Y."/>
            <person name="Ma W."/>
            <person name="Gonzalez L.M."/>
            <person name="Sanchez S."/>
            <person name="Estrada K."/>
            <person name="Sanchez-Flores A."/>
            <person name="Montero E."/>
            <person name="Harb O.S."/>
            <person name="Le Roch K.G."/>
            <person name="Mamoun C.B."/>
        </authorList>
    </citation>
    <scope>NUCLEOTIDE SEQUENCE</scope>
    <source>
        <tissue evidence="1">Blood</tissue>
    </source>
</reference>
<protein>
    <submittedName>
        <fullName evidence="1">Uncharacterized protein</fullName>
    </submittedName>
</protein>
<dbReference type="CDD" id="cd00350">
    <property type="entry name" value="rubredoxin_like"/>
    <property type="match status" value="1"/>
</dbReference>
<sequence length="716" mass="83109">MGTFDIYKNKILYIAIWNREDRKGSTKDNNEDLTVLQHEVDEYRKNVYNFENSKHELLSVILGKWKTMRVPFRLEKLRKLKNVILEQIKVAPNKIINIIDQELRSSNIRHHVDMLLLLKNVLLQTNEFQLPVIPLLHDLYRDSNESPFEALYAFKCNLYENEVNQILDERLTELAKTNPPEPPPFSGSSKSAIKRKKALLRALGNDHPRLLSLTDDQIEEASKKMLKGTWLIKFYNNERQNNQFPNVGVDTLLLKRATCSEMYTKIIDKRMDQVKDQIMFPLDRDVNEGTPVFAPKITLLMKCRHDQIKHLCKDIATWERIETNRVNRVGRKYVTALRESPTPLPLSTPVVGGGKPLVQKYYINPSDDPNYDPPDLSDAGKMMLRMQDPDVDQEDIFTPTDLETRKKHLELIAKDLEPYSHLSPRELSDLFFKNVKKEYELAEAIFKRNERKGIDNYEEKPSEAPPQADPNWEISKQKLLTDAIVFLMNFEHLLWQHSSSIALPMETMVGVHASGDSWTNPRQPKISFKGEIYQYAMDYIFEYIKDPKSIAHEFRLQLVEPLKQHDGADSCKIETDNMPLFGDDVYFLRKDHEMIKEMTNRGAGLTIYSKFPGFTLPPVPTPEQKEGIFYRMHISQPSVQWICSKCDYTVFSHITEAHDGEKLDNLEYAAFMGNTSFKCPMCNAPKDAFKQSWPTGTRGYTPEPYPTVAMDEYEQE</sequence>
<keyword evidence="2" id="KW-1185">Reference proteome</keyword>
<dbReference type="EMBL" id="JALLKP010000005">
    <property type="protein sequence ID" value="KAK2195067.1"/>
    <property type="molecule type" value="Genomic_DNA"/>
</dbReference>
<evidence type="ECO:0000313" key="1">
    <source>
        <dbReference type="EMBL" id="KAK2195067.1"/>
    </source>
</evidence>
<dbReference type="Proteomes" id="UP001214638">
    <property type="component" value="Unassembled WGS sequence"/>
</dbReference>
<comment type="caution">
    <text evidence="1">The sequence shown here is derived from an EMBL/GenBank/DDBJ whole genome shotgun (WGS) entry which is preliminary data.</text>
</comment>